<name>A0A9D2TR16_9FIRM</name>
<reference evidence="2" key="2">
    <citation type="submission" date="2021-04" db="EMBL/GenBank/DDBJ databases">
        <authorList>
            <person name="Gilroy R."/>
        </authorList>
    </citation>
    <scope>NUCLEOTIDE SEQUENCE</scope>
    <source>
        <strain evidence="2">ChiBcec1-1630</strain>
    </source>
</reference>
<dbReference type="Proteomes" id="UP000823922">
    <property type="component" value="Unassembled WGS sequence"/>
</dbReference>
<evidence type="ECO:0000313" key="3">
    <source>
        <dbReference type="Proteomes" id="UP000823922"/>
    </source>
</evidence>
<evidence type="ECO:0000259" key="1">
    <source>
        <dbReference type="Pfam" id="PF13411"/>
    </source>
</evidence>
<dbReference type="Gene3D" id="1.10.1660.10">
    <property type="match status" value="1"/>
</dbReference>
<dbReference type="GO" id="GO:0006355">
    <property type="term" value="P:regulation of DNA-templated transcription"/>
    <property type="evidence" value="ECO:0007669"/>
    <property type="project" value="InterPro"/>
</dbReference>
<reference evidence="2" key="1">
    <citation type="journal article" date="2021" name="PeerJ">
        <title>Extensive microbial diversity within the chicken gut microbiome revealed by metagenomics and culture.</title>
        <authorList>
            <person name="Gilroy R."/>
            <person name="Ravi A."/>
            <person name="Getino M."/>
            <person name="Pursley I."/>
            <person name="Horton D.L."/>
            <person name="Alikhan N.F."/>
            <person name="Baker D."/>
            <person name="Gharbi K."/>
            <person name="Hall N."/>
            <person name="Watson M."/>
            <person name="Adriaenssens E.M."/>
            <person name="Foster-Nyarko E."/>
            <person name="Jarju S."/>
            <person name="Secka A."/>
            <person name="Antonio M."/>
            <person name="Oren A."/>
            <person name="Chaudhuri R.R."/>
            <person name="La Ragione R."/>
            <person name="Hildebrand F."/>
            <person name="Pallen M.J."/>
        </authorList>
    </citation>
    <scope>NUCLEOTIDE SEQUENCE</scope>
    <source>
        <strain evidence="2">ChiBcec1-1630</strain>
    </source>
</reference>
<dbReference type="InterPro" id="IPR009061">
    <property type="entry name" value="DNA-bd_dom_put_sf"/>
</dbReference>
<evidence type="ECO:0000313" key="2">
    <source>
        <dbReference type="EMBL" id="HJC87537.1"/>
    </source>
</evidence>
<accession>A0A9D2TR16</accession>
<dbReference type="EMBL" id="DWVS01000146">
    <property type="protein sequence ID" value="HJC87537.1"/>
    <property type="molecule type" value="Genomic_DNA"/>
</dbReference>
<dbReference type="InterPro" id="IPR000551">
    <property type="entry name" value="MerR-type_HTH_dom"/>
</dbReference>
<dbReference type="GO" id="GO:0003677">
    <property type="term" value="F:DNA binding"/>
    <property type="evidence" value="ECO:0007669"/>
    <property type="project" value="InterPro"/>
</dbReference>
<protein>
    <submittedName>
        <fullName evidence="2">MerR family transcriptional regulator</fullName>
    </submittedName>
</protein>
<dbReference type="SUPFAM" id="SSF46955">
    <property type="entry name" value="Putative DNA-binding domain"/>
    <property type="match status" value="1"/>
</dbReference>
<feature type="domain" description="HTH merR-type" evidence="1">
    <location>
        <begin position="1"/>
        <end position="67"/>
    </location>
</feature>
<proteinExistence type="predicted"/>
<sequence length="120" mass="14448">MTIHEASERYNIPLEILREYESWGLCGAVKQVMGSWQYDDTDLERLSLIMTLHDAGFESPEIETYMRLLLEQEGTESQRLKILNQKRDHMLDEIHFREKQLARLDYLRYHIRRQQDVHKG</sequence>
<gene>
    <name evidence="2" type="ORF">H9926_05960</name>
</gene>
<dbReference type="AlphaFoldDB" id="A0A9D2TR16"/>
<dbReference type="Pfam" id="PF13411">
    <property type="entry name" value="MerR_1"/>
    <property type="match status" value="1"/>
</dbReference>
<organism evidence="2 3">
    <name type="scientific">Candidatus Eisenbergiella intestinigallinarum</name>
    <dbReference type="NCBI Taxonomy" id="2838549"/>
    <lineage>
        <taxon>Bacteria</taxon>
        <taxon>Bacillati</taxon>
        <taxon>Bacillota</taxon>
        <taxon>Clostridia</taxon>
        <taxon>Lachnospirales</taxon>
        <taxon>Lachnospiraceae</taxon>
        <taxon>Eisenbergiella</taxon>
    </lineage>
</organism>
<comment type="caution">
    <text evidence="2">The sequence shown here is derived from an EMBL/GenBank/DDBJ whole genome shotgun (WGS) entry which is preliminary data.</text>
</comment>